<dbReference type="NCBIfam" id="NF004076">
    <property type="entry name" value="PRK05581.1-4"/>
    <property type="match status" value="1"/>
</dbReference>
<evidence type="ECO:0000256" key="13">
    <source>
        <dbReference type="PIRSR" id="PIRSR001461-2"/>
    </source>
</evidence>
<evidence type="ECO:0000256" key="1">
    <source>
        <dbReference type="ARBA" id="ARBA00001782"/>
    </source>
</evidence>
<keyword evidence="16" id="KW-1185">Reference proteome</keyword>
<keyword evidence="13" id="KW-0862">Zinc</keyword>
<dbReference type="InterPro" id="IPR011060">
    <property type="entry name" value="RibuloseP-bd_barrel"/>
</dbReference>
<keyword evidence="9 10" id="KW-0413">Isomerase</keyword>
<evidence type="ECO:0000256" key="3">
    <source>
        <dbReference type="ARBA" id="ARBA00001941"/>
    </source>
</evidence>
<comment type="cofactor">
    <cofactor evidence="10 13">
        <name>a divalent metal cation</name>
        <dbReference type="ChEBI" id="CHEBI:60240"/>
    </cofactor>
    <text evidence="10 13">Binds 1 divalent metal cation per subunit.</text>
</comment>
<feature type="binding site" evidence="10 14">
    <location>
        <begin position="140"/>
        <end position="143"/>
    </location>
    <ligand>
        <name>substrate</name>
    </ligand>
</feature>
<evidence type="ECO:0000256" key="14">
    <source>
        <dbReference type="PIRSR" id="PIRSR001461-3"/>
    </source>
</evidence>
<comment type="pathway">
    <text evidence="10">Carbohydrate degradation.</text>
</comment>
<dbReference type="HAMAP" id="MF_02227">
    <property type="entry name" value="RPE"/>
    <property type="match status" value="1"/>
</dbReference>
<dbReference type="InterPro" id="IPR026019">
    <property type="entry name" value="Ribul_P_3_epim"/>
</dbReference>
<dbReference type="RefSeq" id="WP_118229888.1">
    <property type="nucleotide sequence ID" value="NZ_DBFBQU010000175.1"/>
</dbReference>
<sequence>MILSPSLLSADFARLAEELAALEAAGLTWLHLDVMDGAFVPNITFGPPLIKALRPLSGLFFDVHLMVEDPSRHLAAFAEAGADMLVVHAEADHHLQRTLDAIRALGCKAGVALNPGTDVNAVRWLVADLDMLLIMSVNPGFSGQAFIPASFAKLRAARRLLDENGGGNVLIQVDGGVCPENAGALVAAGADVLVSGSAFFGHKPYGARLAAFAAACAASGVRPGLWAATAWKPQ</sequence>
<dbReference type="PROSITE" id="PS01085">
    <property type="entry name" value="RIBUL_P_3_EPIMER_1"/>
    <property type="match status" value="1"/>
</dbReference>
<dbReference type="EC" id="5.1.3.1" evidence="7 10"/>
<feature type="binding site" evidence="10 14">
    <location>
        <position position="64"/>
    </location>
    <ligand>
        <name>substrate</name>
    </ligand>
</feature>
<keyword evidence="10 11" id="KW-0119">Carbohydrate metabolism</keyword>
<keyword evidence="13" id="KW-0464">Manganese</keyword>
<reference evidence="15 16" key="1">
    <citation type="submission" date="2018-12" db="EMBL/GenBank/DDBJ databases">
        <title>First genome draft of Desulfovibrio legallis sp. nov.</title>
        <authorList>
            <person name="Ben Dhia O."/>
            <person name="Najjari A."/>
            <person name="Ferjani R."/>
            <person name="Fhoula I."/>
            <person name="Fardeau M.-L."/>
            <person name="Boudabbous A."/>
            <person name="Ouzari H.I."/>
        </authorList>
    </citation>
    <scope>NUCLEOTIDE SEQUENCE [LARGE SCALE GENOMIC DNA]</scope>
    <source>
        <strain evidence="15 16">H1T</strain>
    </source>
</reference>
<dbReference type="EMBL" id="SIXC01000004">
    <property type="protein sequence ID" value="TBH80854.1"/>
    <property type="molecule type" value="Genomic_DNA"/>
</dbReference>
<comment type="cofactor">
    <cofactor evidence="2">
        <name>Mn(2+)</name>
        <dbReference type="ChEBI" id="CHEBI:29035"/>
    </cofactor>
</comment>
<dbReference type="InterPro" id="IPR000056">
    <property type="entry name" value="Ribul_P_3_epim-like"/>
</dbReference>
<comment type="catalytic activity">
    <reaction evidence="1 10 11">
        <text>D-ribulose 5-phosphate = D-xylulose 5-phosphate</text>
        <dbReference type="Rhea" id="RHEA:13677"/>
        <dbReference type="ChEBI" id="CHEBI:57737"/>
        <dbReference type="ChEBI" id="CHEBI:58121"/>
        <dbReference type="EC" id="5.1.3.1"/>
    </reaction>
</comment>
<feature type="binding site" evidence="10 13">
    <location>
        <position position="31"/>
    </location>
    <ligand>
        <name>a divalent metal cation</name>
        <dbReference type="ChEBI" id="CHEBI:60240"/>
    </ligand>
</feature>
<comment type="caution">
    <text evidence="15">The sequence shown here is derived from an EMBL/GenBank/DDBJ whole genome shotgun (WGS) entry which is preliminary data.</text>
</comment>
<dbReference type="Proteomes" id="UP000292919">
    <property type="component" value="Unassembled WGS sequence"/>
</dbReference>
<feature type="binding site" evidence="10">
    <location>
        <begin position="174"/>
        <end position="176"/>
    </location>
    <ligand>
        <name>substrate</name>
    </ligand>
</feature>
<feature type="binding site" evidence="14">
    <location>
        <position position="176"/>
    </location>
    <ligand>
        <name>substrate</name>
    </ligand>
</feature>
<feature type="active site" description="Proton donor" evidence="10 12">
    <location>
        <position position="174"/>
    </location>
</feature>
<dbReference type="PANTHER" id="PTHR11749">
    <property type="entry name" value="RIBULOSE-5-PHOSPHATE-3-EPIMERASE"/>
    <property type="match status" value="1"/>
</dbReference>
<dbReference type="GO" id="GO:0005737">
    <property type="term" value="C:cytoplasm"/>
    <property type="evidence" value="ECO:0007669"/>
    <property type="project" value="UniProtKB-ARBA"/>
</dbReference>
<dbReference type="InterPro" id="IPR013785">
    <property type="entry name" value="Aldolase_TIM"/>
</dbReference>
<feature type="binding site" evidence="10 13">
    <location>
        <position position="64"/>
    </location>
    <ligand>
        <name>a divalent metal cation</name>
        <dbReference type="ChEBI" id="CHEBI:60240"/>
    </ligand>
</feature>
<evidence type="ECO:0000256" key="2">
    <source>
        <dbReference type="ARBA" id="ARBA00001936"/>
    </source>
</evidence>
<comment type="cofactor">
    <cofactor evidence="4">
        <name>Zn(2+)</name>
        <dbReference type="ChEBI" id="CHEBI:29105"/>
    </cofactor>
</comment>
<comment type="function">
    <text evidence="10">Catalyzes the reversible epimerization of D-ribulose 5-phosphate to D-xylulose 5-phosphate.</text>
</comment>
<feature type="binding site" evidence="10 13">
    <location>
        <position position="33"/>
    </location>
    <ligand>
        <name>a divalent metal cation</name>
        <dbReference type="ChEBI" id="CHEBI:60240"/>
    </ligand>
</feature>
<dbReference type="CDD" id="cd00429">
    <property type="entry name" value="RPE"/>
    <property type="match status" value="1"/>
</dbReference>
<evidence type="ECO:0000256" key="5">
    <source>
        <dbReference type="ARBA" id="ARBA00001954"/>
    </source>
</evidence>
<evidence type="ECO:0000256" key="4">
    <source>
        <dbReference type="ARBA" id="ARBA00001947"/>
    </source>
</evidence>
<comment type="cofactor">
    <cofactor evidence="5">
        <name>Fe(2+)</name>
        <dbReference type="ChEBI" id="CHEBI:29033"/>
    </cofactor>
</comment>
<evidence type="ECO:0000313" key="16">
    <source>
        <dbReference type="Proteomes" id="UP000292919"/>
    </source>
</evidence>
<dbReference type="NCBIfam" id="TIGR01163">
    <property type="entry name" value="rpe"/>
    <property type="match status" value="1"/>
</dbReference>
<comment type="cofactor">
    <cofactor evidence="3">
        <name>Co(2+)</name>
        <dbReference type="ChEBI" id="CHEBI:48828"/>
    </cofactor>
</comment>
<dbReference type="GO" id="GO:0019323">
    <property type="term" value="P:pentose catabolic process"/>
    <property type="evidence" value="ECO:0007669"/>
    <property type="project" value="UniProtKB-UniRule"/>
</dbReference>
<dbReference type="AlphaFoldDB" id="A0A6H3FCI1"/>
<dbReference type="GO" id="GO:0046872">
    <property type="term" value="F:metal ion binding"/>
    <property type="evidence" value="ECO:0007669"/>
    <property type="project" value="UniProtKB-UniRule"/>
</dbReference>
<dbReference type="Gene3D" id="3.20.20.70">
    <property type="entry name" value="Aldolase class I"/>
    <property type="match status" value="1"/>
</dbReference>
<dbReference type="FunFam" id="3.20.20.70:FF:000004">
    <property type="entry name" value="Ribulose-phosphate 3-epimerase"/>
    <property type="match status" value="1"/>
</dbReference>
<evidence type="ECO:0000256" key="9">
    <source>
        <dbReference type="ARBA" id="ARBA00023235"/>
    </source>
</evidence>
<keyword evidence="8 10" id="KW-0479">Metal-binding</keyword>
<evidence type="ECO:0000256" key="11">
    <source>
        <dbReference type="PIRNR" id="PIRNR001461"/>
    </source>
</evidence>
<dbReference type="GO" id="GO:0004750">
    <property type="term" value="F:D-ribulose-phosphate 3-epimerase activity"/>
    <property type="evidence" value="ECO:0007669"/>
    <property type="project" value="UniProtKB-UniRule"/>
</dbReference>
<dbReference type="PROSITE" id="PS01086">
    <property type="entry name" value="RIBUL_P_3_EPIMER_2"/>
    <property type="match status" value="1"/>
</dbReference>
<gene>
    <name evidence="10 15" type="primary">rpe</name>
    <name evidence="15" type="ORF">EB812_04575</name>
</gene>
<proteinExistence type="inferred from homology"/>
<evidence type="ECO:0000256" key="8">
    <source>
        <dbReference type="ARBA" id="ARBA00022723"/>
    </source>
</evidence>
<dbReference type="GO" id="GO:0006098">
    <property type="term" value="P:pentose-phosphate shunt"/>
    <property type="evidence" value="ECO:0007669"/>
    <property type="project" value="UniProtKB-UniRule"/>
</dbReference>
<name>A0A6H3FCI1_9BACT</name>
<feature type="binding site" evidence="10 14">
    <location>
        <begin position="196"/>
        <end position="197"/>
    </location>
    <ligand>
        <name>substrate</name>
    </ligand>
</feature>
<evidence type="ECO:0000256" key="7">
    <source>
        <dbReference type="ARBA" id="ARBA00013188"/>
    </source>
</evidence>
<protein>
    <recommendedName>
        <fullName evidence="7 10">Ribulose-phosphate 3-epimerase</fullName>
        <ecNumber evidence="7 10">5.1.3.1</ecNumber>
    </recommendedName>
</protein>
<organism evidence="15 16">
    <name type="scientific">Desulfovibrio legallii</name>
    <dbReference type="NCBI Taxonomy" id="571438"/>
    <lineage>
        <taxon>Bacteria</taxon>
        <taxon>Pseudomonadati</taxon>
        <taxon>Thermodesulfobacteriota</taxon>
        <taxon>Desulfovibrionia</taxon>
        <taxon>Desulfovibrionales</taxon>
        <taxon>Desulfovibrionaceae</taxon>
        <taxon>Desulfovibrio</taxon>
    </lineage>
</organism>
<feature type="binding site" evidence="10 14">
    <location>
        <position position="6"/>
    </location>
    <ligand>
        <name>substrate</name>
    </ligand>
</feature>
<evidence type="ECO:0000313" key="15">
    <source>
        <dbReference type="EMBL" id="TBH80854.1"/>
    </source>
</evidence>
<feature type="binding site" evidence="10 13">
    <location>
        <position position="174"/>
    </location>
    <ligand>
        <name>a divalent metal cation</name>
        <dbReference type="ChEBI" id="CHEBI:60240"/>
    </ligand>
</feature>
<dbReference type="PIRSF" id="PIRSF001461">
    <property type="entry name" value="RPE"/>
    <property type="match status" value="1"/>
</dbReference>
<evidence type="ECO:0000256" key="12">
    <source>
        <dbReference type="PIRSR" id="PIRSR001461-1"/>
    </source>
</evidence>
<dbReference type="SUPFAM" id="SSF51366">
    <property type="entry name" value="Ribulose-phoshate binding barrel"/>
    <property type="match status" value="1"/>
</dbReference>
<dbReference type="Pfam" id="PF00834">
    <property type="entry name" value="Ribul_P_3_epim"/>
    <property type="match status" value="1"/>
</dbReference>
<keyword evidence="13" id="KW-0170">Cobalt</keyword>
<comment type="similarity">
    <text evidence="6 10 11">Belongs to the ribulose-phosphate 3-epimerase family.</text>
</comment>
<evidence type="ECO:0000256" key="10">
    <source>
        <dbReference type="HAMAP-Rule" id="MF_02227"/>
    </source>
</evidence>
<evidence type="ECO:0000256" key="6">
    <source>
        <dbReference type="ARBA" id="ARBA00009541"/>
    </source>
</evidence>
<feature type="active site" description="Proton acceptor" evidence="10 12">
    <location>
        <position position="33"/>
    </location>
</feature>
<accession>A0A6H3FCI1</accession>